<dbReference type="PANTHER" id="PTHR45080">
    <property type="entry name" value="CONTACTIN 5"/>
    <property type="match status" value="1"/>
</dbReference>
<dbReference type="InterPro" id="IPR003598">
    <property type="entry name" value="Ig_sub2"/>
</dbReference>
<feature type="domain" description="Ig-like" evidence="1">
    <location>
        <begin position="103"/>
        <end position="198"/>
    </location>
</feature>
<dbReference type="PROSITE" id="PS50835">
    <property type="entry name" value="IG_LIKE"/>
    <property type="match status" value="4"/>
</dbReference>
<comment type="caution">
    <text evidence="2">The sequence shown here is derived from an EMBL/GenBank/DDBJ whole genome shotgun (WGS) entry which is preliminary data.</text>
</comment>
<accession>A0A401NQN7</accession>
<feature type="domain" description="Ig-like" evidence="1">
    <location>
        <begin position="335"/>
        <end position="421"/>
    </location>
</feature>
<dbReference type="Proteomes" id="UP000288216">
    <property type="component" value="Unassembled WGS sequence"/>
</dbReference>
<dbReference type="InterPro" id="IPR036179">
    <property type="entry name" value="Ig-like_dom_sf"/>
</dbReference>
<dbReference type="Gene3D" id="2.60.40.10">
    <property type="entry name" value="Immunoglobulins"/>
    <property type="match status" value="6"/>
</dbReference>
<dbReference type="FunFam" id="2.60.40.10:FF:000130">
    <property type="entry name" value="Hemicentin 1"/>
    <property type="match status" value="2"/>
</dbReference>
<dbReference type="AlphaFoldDB" id="A0A401NQN7"/>
<evidence type="ECO:0000313" key="3">
    <source>
        <dbReference type="Proteomes" id="UP000288216"/>
    </source>
</evidence>
<evidence type="ECO:0000259" key="1">
    <source>
        <dbReference type="PROSITE" id="PS50835"/>
    </source>
</evidence>
<evidence type="ECO:0000313" key="2">
    <source>
        <dbReference type="EMBL" id="GCB63159.1"/>
    </source>
</evidence>
<dbReference type="InterPro" id="IPR007110">
    <property type="entry name" value="Ig-like_dom"/>
</dbReference>
<sequence length="445" mass="48726">NPKPQITWLRDGQELNDSADYRVSSGGSVLEIFKATLSHTGRYTCLATNSIGGKSINYDLSVLGGRGLQILNVQEEDAGRYSCVVTNIAGEAVKDYELKVFIPPLIAKGDQTAGGFRATEVKTKVNTTLTLTCETWATPAPALRWYKDGQLLAGTEHLQIRAEGHVLQIKHTRVSDTGVYTCVATNVAGEDEKDFHVNIQGSHILQIPRVRAKDAGRYTCQAVNEVGEDQLHYELVVLIPPVIHTQSGEFGEELVSIANSTVRLHCEAEGKPPPAVSWLRDGLPIVTDVRHQLLDNGSILQIHAVQVSDTAGYICLAENPAGTTEKLLNLRVQVPPIVLGPTPENVSAVMNNPIWLTCESRAVPAADIMWYKDGQLFQSSPDVLILPGGHILHIPRAKTQHNGKYVCIVTNAAGRDEKDIYLHVYSEHQYHYTSAGEYVCIRTSP</sequence>
<dbReference type="SMART" id="SM00409">
    <property type="entry name" value="IG"/>
    <property type="match status" value="4"/>
</dbReference>
<dbReference type="InterPro" id="IPR050958">
    <property type="entry name" value="Cell_Adh-Cytoskel_Orgn"/>
</dbReference>
<dbReference type="InterPro" id="IPR013098">
    <property type="entry name" value="Ig_I-set"/>
</dbReference>
<keyword evidence="3" id="KW-1185">Reference proteome</keyword>
<proteinExistence type="predicted"/>
<dbReference type="OMA" id="EPWGPGF"/>
<reference evidence="2 3" key="1">
    <citation type="journal article" date="2018" name="Nat. Ecol. Evol.">
        <title>Shark genomes provide insights into elasmobranch evolution and the origin of vertebrates.</title>
        <authorList>
            <person name="Hara Y"/>
            <person name="Yamaguchi K"/>
            <person name="Onimaru K"/>
            <person name="Kadota M"/>
            <person name="Koyanagi M"/>
            <person name="Keeley SD"/>
            <person name="Tatsumi K"/>
            <person name="Tanaka K"/>
            <person name="Motone F"/>
            <person name="Kageyama Y"/>
            <person name="Nozu R"/>
            <person name="Adachi N"/>
            <person name="Nishimura O"/>
            <person name="Nakagawa R"/>
            <person name="Tanegashima C"/>
            <person name="Kiyatake I"/>
            <person name="Matsumoto R"/>
            <person name="Murakumo K"/>
            <person name="Nishida K"/>
            <person name="Terakita A"/>
            <person name="Kuratani S"/>
            <person name="Sato K"/>
            <person name="Hyodo S Kuraku.S."/>
        </authorList>
    </citation>
    <scope>NUCLEOTIDE SEQUENCE [LARGE SCALE GENOMIC DNA]</scope>
</reference>
<feature type="non-terminal residue" evidence="2">
    <location>
        <position position="1"/>
    </location>
</feature>
<name>A0A401NQN7_SCYTO</name>
<dbReference type="Pfam" id="PF07679">
    <property type="entry name" value="I-set"/>
    <property type="match status" value="6"/>
</dbReference>
<dbReference type="STRING" id="75743.A0A401NQN7"/>
<feature type="domain" description="Ig-like" evidence="1">
    <location>
        <begin position="240"/>
        <end position="329"/>
    </location>
</feature>
<dbReference type="InterPro" id="IPR003599">
    <property type="entry name" value="Ig_sub"/>
</dbReference>
<dbReference type="OrthoDB" id="5985519at2759"/>
<gene>
    <name evidence="2" type="ORF">scyTo_0013159</name>
</gene>
<dbReference type="InterPro" id="IPR013783">
    <property type="entry name" value="Ig-like_fold"/>
</dbReference>
<dbReference type="CDD" id="cd00096">
    <property type="entry name" value="Ig"/>
    <property type="match status" value="3"/>
</dbReference>
<dbReference type="PANTHER" id="PTHR45080:SF28">
    <property type="entry name" value="HEMICENTIN-2"/>
    <property type="match status" value="1"/>
</dbReference>
<dbReference type="SMART" id="SM00408">
    <property type="entry name" value="IGc2"/>
    <property type="match status" value="4"/>
</dbReference>
<dbReference type="GO" id="GO:0007156">
    <property type="term" value="P:homophilic cell adhesion via plasma membrane adhesion molecules"/>
    <property type="evidence" value="ECO:0007669"/>
    <property type="project" value="TreeGrafter"/>
</dbReference>
<dbReference type="FunFam" id="2.60.40.10:FF:000285">
    <property type="entry name" value="Hemicentin 1"/>
    <property type="match status" value="1"/>
</dbReference>
<protein>
    <recommendedName>
        <fullName evidence="1">Ig-like domain-containing protein</fullName>
    </recommendedName>
</protein>
<dbReference type="EMBL" id="BFAA01006619">
    <property type="protein sequence ID" value="GCB63159.1"/>
    <property type="molecule type" value="Genomic_DNA"/>
</dbReference>
<dbReference type="SUPFAM" id="SSF48726">
    <property type="entry name" value="Immunoglobulin"/>
    <property type="match status" value="6"/>
</dbReference>
<organism evidence="2 3">
    <name type="scientific">Scyliorhinus torazame</name>
    <name type="common">Cloudy catshark</name>
    <name type="synonym">Catulus torazame</name>
    <dbReference type="NCBI Taxonomy" id="75743"/>
    <lineage>
        <taxon>Eukaryota</taxon>
        <taxon>Metazoa</taxon>
        <taxon>Chordata</taxon>
        <taxon>Craniata</taxon>
        <taxon>Vertebrata</taxon>
        <taxon>Chondrichthyes</taxon>
        <taxon>Elasmobranchii</taxon>
        <taxon>Galeomorphii</taxon>
        <taxon>Galeoidea</taxon>
        <taxon>Carcharhiniformes</taxon>
        <taxon>Scyliorhinidae</taxon>
        <taxon>Scyliorhinus</taxon>
    </lineage>
</organism>
<feature type="domain" description="Ig-like" evidence="1">
    <location>
        <begin position="1"/>
        <end position="61"/>
    </location>
</feature>
<dbReference type="GO" id="GO:0005886">
    <property type="term" value="C:plasma membrane"/>
    <property type="evidence" value="ECO:0007669"/>
    <property type="project" value="TreeGrafter"/>
</dbReference>